<evidence type="ECO:0000256" key="3">
    <source>
        <dbReference type="SAM" id="MobiDB-lite"/>
    </source>
</evidence>
<dbReference type="GO" id="GO:0016746">
    <property type="term" value="F:acyltransferase activity"/>
    <property type="evidence" value="ECO:0007669"/>
    <property type="project" value="UniProtKB-KW"/>
</dbReference>
<evidence type="ECO:0000313" key="5">
    <source>
        <dbReference type="EMBL" id="MFC1408210.1"/>
    </source>
</evidence>
<keyword evidence="2 5" id="KW-0012">Acyltransferase</keyword>
<dbReference type="PROSITE" id="PS51186">
    <property type="entry name" value="GNAT"/>
    <property type="match status" value="1"/>
</dbReference>
<feature type="domain" description="N-acetyltransferase" evidence="4">
    <location>
        <begin position="5"/>
        <end position="165"/>
    </location>
</feature>
<proteinExistence type="predicted"/>
<dbReference type="Pfam" id="PF00583">
    <property type="entry name" value="Acetyltransf_1"/>
    <property type="match status" value="1"/>
</dbReference>
<evidence type="ECO:0000256" key="2">
    <source>
        <dbReference type="ARBA" id="ARBA00023315"/>
    </source>
</evidence>
<dbReference type="PANTHER" id="PTHR43877:SF1">
    <property type="entry name" value="ACETYLTRANSFERASE"/>
    <property type="match status" value="1"/>
</dbReference>
<gene>
    <name evidence="5" type="ORF">ACEZDG_02830</name>
</gene>
<dbReference type="InterPro" id="IPR050832">
    <property type="entry name" value="Bact_Acetyltransf"/>
</dbReference>
<reference evidence="5 6" key="1">
    <citation type="submission" date="2024-09" db="EMBL/GenBank/DDBJ databases">
        <authorList>
            <person name="Lee S.D."/>
        </authorList>
    </citation>
    <scope>NUCLEOTIDE SEQUENCE [LARGE SCALE GENOMIC DNA]</scope>
    <source>
        <strain evidence="5 6">N1-1</strain>
    </source>
</reference>
<dbReference type="EMBL" id="JBHEZX010000001">
    <property type="protein sequence ID" value="MFC1408210.1"/>
    <property type="molecule type" value="Genomic_DNA"/>
</dbReference>
<dbReference type="Proteomes" id="UP001592582">
    <property type="component" value="Unassembled WGS sequence"/>
</dbReference>
<dbReference type="PANTHER" id="PTHR43877">
    <property type="entry name" value="AMINOALKYLPHOSPHONATE N-ACETYLTRANSFERASE-RELATED-RELATED"/>
    <property type="match status" value="1"/>
</dbReference>
<keyword evidence="6" id="KW-1185">Reference proteome</keyword>
<keyword evidence="1 5" id="KW-0808">Transferase</keyword>
<feature type="compositionally biased region" description="Basic and acidic residues" evidence="3">
    <location>
        <begin position="144"/>
        <end position="155"/>
    </location>
</feature>
<feature type="region of interest" description="Disordered" evidence="3">
    <location>
        <begin position="144"/>
        <end position="178"/>
    </location>
</feature>
<dbReference type="Gene3D" id="3.40.630.30">
    <property type="match status" value="1"/>
</dbReference>
<dbReference type="InterPro" id="IPR000182">
    <property type="entry name" value="GNAT_dom"/>
</dbReference>
<accession>A0ABV6V3A8</accession>
<dbReference type="SUPFAM" id="SSF55729">
    <property type="entry name" value="Acyl-CoA N-acyltransferases (Nat)"/>
    <property type="match status" value="1"/>
</dbReference>
<dbReference type="EC" id="2.3.1.-" evidence="5"/>
<evidence type="ECO:0000313" key="6">
    <source>
        <dbReference type="Proteomes" id="UP001592582"/>
    </source>
</evidence>
<evidence type="ECO:0000259" key="4">
    <source>
        <dbReference type="PROSITE" id="PS51186"/>
    </source>
</evidence>
<protein>
    <submittedName>
        <fullName evidence="5">GNAT family N-acetyltransferase</fullName>
        <ecNumber evidence="5">2.3.1.-</ecNumber>
    </submittedName>
</protein>
<name>A0ABV6V3A8_9ACTN</name>
<dbReference type="RefSeq" id="WP_380501822.1">
    <property type="nucleotide sequence ID" value="NZ_JBHEZX010000001.1"/>
</dbReference>
<dbReference type="InterPro" id="IPR016181">
    <property type="entry name" value="Acyl_CoA_acyltransferase"/>
</dbReference>
<evidence type="ECO:0000256" key="1">
    <source>
        <dbReference type="ARBA" id="ARBA00022679"/>
    </source>
</evidence>
<organism evidence="5 6">
    <name type="scientific">Streptacidiphilus alkalitolerans</name>
    <dbReference type="NCBI Taxonomy" id="3342712"/>
    <lineage>
        <taxon>Bacteria</taxon>
        <taxon>Bacillati</taxon>
        <taxon>Actinomycetota</taxon>
        <taxon>Actinomycetes</taxon>
        <taxon>Kitasatosporales</taxon>
        <taxon>Streptomycetaceae</taxon>
        <taxon>Streptacidiphilus</taxon>
    </lineage>
</organism>
<comment type="caution">
    <text evidence="5">The sequence shown here is derived from an EMBL/GenBank/DDBJ whole genome shotgun (WGS) entry which is preliminary data.</text>
</comment>
<sequence>MGDSLSVRQIEEQDWEEIVLLESRAYAPLGLSEERAALESRAEASPTTCFVLARGPSVAGYLLALPYPRFRYPGLGRPERAGFQSDNLHLHDLVVADQWRGQGFAGLLLGRLLAVARERRHAHLSLVAVGGSGAFWSRRGFRSHHEVDPPRHYGDDAVYMSRPVGDPPDGPATHHRGD</sequence>